<feature type="compositionally biased region" description="Polar residues" evidence="1">
    <location>
        <begin position="14"/>
        <end position="32"/>
    </location>
</feature>
<sequence length="197" mass="20821">MVEMQDLQVGHAGLQTTRNRASPALSRQTRTSLHPAAPKGAELKHGSPFGADPPCPGLRAAEPCAITNGRQAAPPSPRPAPRRPGSGASPPPVCSCLRKKLGLSGAQTSGNKCGSLDAPERKMDVPGRTPAQLWPRGEREGSLRGPNDDEWGAWASGCPAADICITVRTNPAPARSRTRIARRSSLWVKGPPPLRRD</sequence>
<feature type="region of interest" description="Disordered" evidence="1">
    <location>
        <begin position="172"/>
        <end position="197"/>
    </location>
</feature>
<feature type="region of interest" description="Disordered" evidence="1">
    <location>
        <begin position="1"/>
        <end position="151"/>
    </location>
</feature>
<name>A0AAV7WD67_PLEWA</name>
<protein>
    <submittedName>
        <fullName evidence="2">Uncharacterized protein</fullName>
    </submittedName>
</protein>
<gene>
    <name evidence="2" type="ORF">NDU88_007305</name>
</gene>
<dbReference type="AlphaFoldDB" id="A0AAV7WD67"/>
<dbReference type="EMBL" id="JANPWB010000002">
    <property type="protein sequence ID" value="KAJ1211957.1"/>
    <property type="molecule type" value="Genomic_DNA"/>
</dbReference>
<evidence type="ECO:0000256" key="1">
    <source>
        <dbReference type="SAM" id="MobiDB-lite"/>
    </source>
</evidence>
<proteinExistence type="predicted"/>
<dbReference type="Proteomes" id="UP001066276">
    <property type="component" value="Chromosome 1_2"/>
</dbReference>
<evidence type="ECO:0000313" key="3">
    <source>
        <dbReference type="Proteomes" id="UP001066276"/>
    </source>
</evidence>
<evidence type="ECO:0000313" key="2">
    <source>
        <dbReference type="EMBL" id="KAJ1211957.1"/>
    </source>
</evidence>
<keyword evidence="3" id="KW-1185">Reference proteome</keyword>
<reference evidence="2" key="1">
    <citation type="journal article" date="2022" name="bioRxiv">
        <title>Sequencing and chromosome-scale assembly of the giantPleurodeles waltlgenome.</title>
        <authorList>
            <person name="Brown T."/>
            <person name="Elewa A."/>
            <person name="Iarovenko S."/>
            <person name="Subramanian E."/>
            <person name="Araus A.J."/>
            <person name="Petzold A."/>
            <person name="Susuki M."/>
            <person name="Suzuki K.-i.T."/>
            <person name="Hayashi T."/>
            <person name="Toyoda A."/>
            <person name="Oliveira C."/>
            <person name="Osipova E."/>
            <person name="Leigh N.D."/>
            <person name="Simon A."/>
            <person name="Yun M.H."/>
        </authorList>
    </citation>
    <scope>NUCLEOTIDE SEQUENCE</scope>
    <source>
        <strain evidence="2">20211129_DDA</strain>
        <tissue evidence="2">Liver</tissue>
    </source>
</reference>
<accession>A0AAV7WD67</accession>
<comment type="caution">
    <text evidence="2">The sequence shown here is derived from an EMBL/GenBank/DDBJ whole genome shotgun (WGS) entry which is preliminary data.</text>
</comment>
<organism evidence="2 3">
    <name type="scientific">Pleurodeles waltl</name>
    <name type="common">Iberian ribbed newt</name>
    <dbReference type="NCBI Taxonomy" id="8319"/>
    <lineage>
        <taxon>Eukaryota</taxon>
        <taxon>Metazoa</taxon>
        <taxon>Chordata</taxon>
        <taxon>Craniata</taxon>
        <taxon>Vertebrata</taxon>
        <taxon>Euteleostomi</taxon>
        <taxon>Amphibia</taxon>
        <taxon>Batrachia</taxon>
        <taxon>Caudata</taxon>
        <taxon>Salamandroidea</taxon>
        <taxon>Salamandridae</taxon>
        <taxon>Pleurodelinae</taxon>
        <taxon>Pleurodeles</taxon>
    </lineage>
</organism>